<dbReference type="GO" id="GO:0005737">
    <property type="term" value="C:cytoplasm"/>
    <property type="evidence" value="ECO:0007669"/>
    <property type="project" value="TreeGrafter"/>
</dbReference>
<accession>A0A6J2TX11</accession>
<dbReference type="SUPFAM" id="SSF56112">
    <property type="entry name" value="Protein kinase-like (PK-like)"/>
    <property type="match status" value="1"/>
</dbReference>
<feature type="compositionally biased region" description="Polar residues" evidence="13">
    <location>
        <begin position="224"/>
        <end position="246"/>
    </location>
</feature>
<dbReference type="CTD" id="8444"/>
<dbReference type="InterPro" id="IPR008271">
    <property type="entry name" value="Ser/Thr_kinase_AS"/>
</dbReference>
<feature type="region of interest" description="Disordered" evidence="13">
    <location>
        <begin position="94"/>
        <end position="115"/>
    </location>
</feature>
<evidence type="ECO:0000256" key="5">
    <source>
        <dbReference type="ARBA" id="ARBA00022679"/>
    </source>
</evidence>
<dbReference type="Gene3D" id="3.30.200.20">
    <property type="entry name" value="Phosphorylase Kinase, domain 1"/>
    <property type="match status" value="1"/>
</dbReference>
<sequence length="1474" mass="161021">MRNQDQSSDRLDAKRRSKSLEECHFPSGPQLVEGTTERQNSLTNFLSFNILSGLCGRRLYNKLNGSTGQQIQIITEATKECPLTYTKSKPIAETVPSTSKALPKSLPSPQEPSTVYDGTFETTRNEGQSIFSTESRQRAGTLLSGRFSRNQQITSSHYGLFHHQQNLNHTQKYKLGGIRRGTPPPSDFIYDFIVNDIEGAPQSTANNPANLKFDSVYWDHNSKQSTESNRCTNPSNEKSRTLVKSSVSDDREYSFRRNSPLKSNARSLDNQIKSRSIKNCLWSERRRHYWPLQLNRPVEQCPLFCLTTTPVLIDAVVKQKAEAPQQVIHASKSLSLSSENCVSDLRYKKQKSLPHSLNLTNAEDSDSVIAAQTFYNDEPEPELNITNKSESENSSIEVESNSRFETKPRGRLERQNELQSSLSVGSNASIYSERYGTAVEVLEDASSSYRSSTIGEFISHLELYEFQEAGADKKQETPSSVATGPPNLVMPMSYNAEPLNNFAQPGLSSNASSFILPKNSPAVGIPEGGKETGAATAASVLSSVSVSPVQYNNNSGIKDTYKPNLSATALNNNNGGKPCNSSTVIQFNNNIFRVMVGTQQNSNHIRLPGTSIRDASTFTGDLDATSIDMQIGKQPSPTMPQIDSVHINPNNLTHQSCVGGMGDTYYSSSFSSAMFPDVSSAHRKLHSQTQPPSQEFSSYIGDSKSLDHASSTDGCAVSRSIQAVSLQNVNSTATSKTEIVKNPSVVVPVPLPPKESSLSSAGSAAAGSGAESLALVKQHSVKASDLYSFHEQIIMSGQQKSALQEKPKALVVSPQQVMILYMHKLTPYERTEILAYPQIYFIGANAKKRPGIYGPNNSDYDNEQGAYIHIPHDHVAYRYEMLKIIGKGSFGQVIKAYDHKTHEHVALKIVRNEKRFHRQAQEEIRILHHLRRHDKYNTMNIIHMYDYFTFRNHTCITFELLSINLYELIKKNGFKGFSLQLVRKFAHSLLQCLDALYKNEIIHCDMKPENVLLKQQGRSGIKVIDFGSSCFESQRVYTYIQSRFYRAPEVILGAKYGRAIDMWSLGCILAELLSGHALFPGENESDQLACIIEVLGMPSKTLLANSKRAKTFFSPKGYPRYCTVRTTSDGMVVLIGGQSRRGKPRGPPCSKSLSKALDGCKDPLFLNFIRGCLEWDADKRLTPAEALKHPWLRRRLPRPPSSTGGPSSIGGGSVSGDQSPVTGINPNCANEAATSSAASSIMERENSNCSGRVNHGGITDSEFKRSTSISSTEASATNAAVAVTSAADMLSESFSKAMVKCPTTTDGMPLMPGHSTTDCTTSSGPIISASSNMGVAVGSSRFPSSLSYWTHVGSNGTTERRTAAGNINNSLKGATNLATLSAQSLSHMTDPSTKPLAFSLYAASTTPILATAAGSAAPAATIIHATDRDLDANNHAGSSSHTPPLLDCFKTFSIDKPISSTSTLHKLNAPSKDM</sequence>
<evidence type="ECO:0000256" key="13">
    <source>
        <dbReference type="SAM" id="MobiDB-lite"/>
    </source>
</evidence>
<feature type="region of interest" description="Disordered" evidence="13">
    <location>
        <begin position="379"/>
        <end position="420"/>
    </location>
</feature>
<dbReference type="InterPro" id="IPR050494">
    <property type="entry name" value="Ser_Thr_dual-spec_kinase"/>
</dbReference>
<dbReference type="GO" id="GO:0005856">
    <property type="term" value="C:cytoskeleton"/>
    <property type="evidence" value="ECO:0007669"/>
    <property type="project" value="TreeGrafter"/>
</dbReference>
<feature type="compositionally biased region" description="Basic and acidic residues" evidence="13">
    <location>
        <begin position="7"/>
        <end position="24"/>
    </location>
</feature>
<dbReference type="SMART" id="SM00220">
    <property type="entry name" value="S_TKc"/>
    <property type="match status" value="1"/>
</dbReference>
<evidence type="ECO:0000256" key="9">
    <source>
        <dbReference type="ARBA" id="ARBA00049003"/>
    </source>
</evidence>
<dbReference type="PANTHER" id="PTHR24058:SF112">
    <property type="entry name" value="DUAL SPECIFICITY TYROSINE-PHOSPHORYLATION-REGULATED KINASE 3 HOMOLOG-RELATED"/>
    <property type="match status" value="1"/>
</dbReference>
<dbReference type="InterPro" id="IPR011009">
    <property type="entry name" value="Kinase-like_dom_sf"/>
</dbReference>
<feature type="compositionally biased region" description="Polar residues" evidence="13">
    <location>
        <begin position="1217"/>
        <end position="1228"/>
    </location>
</feature>
<dbReference type="EC" id="2.7.12.1" evidence="2"/>
<dbReference type="CDD" id="cd14224">
    <property type="entry name" value="PKc_DYRK2_3"/>
    <property type="match status" value="1"/>
</dbReference>
<dbReference type="OrthoDB" id="9332038at2759"/>
<dbReference type="Gene3D" id="1.10.510.10">
    <property type="entry name" value="Transferase(Phosphotransferase) domain 1"/>
    <property type="match status" value="1"/>
</dbReference>
<dbReference type="GO" id="GO:0005524">
    <property type="term" value="F:ATP binding"/>
    <property type="evidence" value="ECO:0007669"/>
    <property type="project" value="UniProtKB-UniRule"/>
</dbReference>
<comment type="catalytic activity">
    <reaction evidence="11">
        <text>L-tyrosyl-[protein] + ATP = O-phospho-L-tyrosyl-[protein] + ADP + H(+)</text>
        <dbReference type="Rhea" id="RHEA:10596"/>
        <dbReference type="Rhea" id="RHEA-COMP:10136"/>
        <dbReference type="Rhea" id="RHEA-COMP:20101"/>
        <dbReference type="ChEBI" id="CHEBI:15378"/>
        <dbReference type="ChEBI" id="CHEBI:30616"/>
        <dbReference type="ChEBI" id="CHEBI:46858"/>
        <dbReference type="ChEBI" id="CHEBI:61978"/>
        <dbReference type="ChEBI" id="CHEBI:456216"/>
        <dbReference type="EC" id="2.7.12.1"/>
    </reaction>
</comment>
<dbReference type="GeneID" id="115627769"/>
<keyword evidence="3" id="KW-0723">Serine/threonine-protein kinase</keyword>
<comment type="catalytic activity">
    <reaction evidence="9">
        <text>L-seryl-[protein] + ATP = O-phospho-L-seryl-[protein] + ADP + H(+)</text>
        <dbReference type="Rhea" id="RHEA:17989"/>
        <dbReference type="Rhea" id="RHEA-COMP:9863"/>
        <dbReference type="Rhea" id="RHEA-COMP:11604"/>
        <dbReference type="ChEBI" id="CHEBI:15378"/>
        <dbReference type="ChEBI" id="CHEBI:29999"/>
        <dbReference type="ChEBI" id="CHEBI:30616"/>
        <dbReference type="ChEBI" id="CHEBI:83421"/>
        <dbReference type="ChEBI" id="CHEBI:456216"/>
        <dbReference type="EC" id="2.7.12.1"/>
    </reaction>
</comment>
<dbReference type="GO" id="GO:0005634">
    <property type="term" value="C:nucleus"/>
    <property type="evidence" value="ECO:0007669"/>
    <property type="project" value="TreeGrafter"/>
</dbReference>
<feature type="region of interest" description="Disordered" evidence="13">
    <location>
        <begin position="224"/>
        <end position="255"/>
    </location>
</feature>
<dbReference type="InterPro" id="IPR000719">
    <property type="entry name" value="Prot_kinase_dom"/>
</dbReference>
<evidence type="ECO:0000256" key="8">
    <source>
        <dbReference type="ARBA" id="ARBA00022840"/>
    </source>
</evidence>
<evidence type="ECO:0000256" key="6">
    <source>
        <dbReference type="ARBA" id="ARBA00022741"/>
    </source>
</evidence>
<dbReference type="FunFam" id="3.30.200.20:FF:000127">
    <property type="entry name" value="Putative dual specificity tyrosine-phosphorylation-regulated kinase 2"/>
    <property type="match status" value="1"/>
</dbReference>
<protein>
    <recommendedName>
        <fullName evidence="2">dual-specificity kinase</fullName>
        <ecNumber evidence="2">2.7.12.1</ecNumber>
    </recommendedName>
</protein>
<dbReference type="FunFam" id="1.10.510.10:FF:000112">
    <property type="entry name" value="Putative dual specificity tyrosine-phosphorylation-regulated kinase 2"/>
    <property type="match status" value="1"/>
</dbReference>
<keyword evidence="6 12" id="KW-0547">Nucleotide-binding</keyword>
<feature type="compositionally biased region" description="Basic and acidic residues" evidence="13">
    <location>
        <begin position="400"/>
        <end position="416"/>
    </location>
</feature>
<gene>
    <name evidence="16" type="primary">LOC115627769</name>
</gene>
<evidence type="ECO:0000313" key="16">
    <source>
        <dbReference type="RefSeq" id="XP_030379427.1"/>
    </source>
</evidence>
<evidence type="ECO:0000256" key="7">
    <source>
        <dbReference type="ARBA" id="ARBA00022777"/>
    </source>
</evidence>
<evidence type="ECO:0000256" key="11">
    <source>
        <dbReference type="ARBA" id="ARBA00051680"/>
    </source>
</evidence>
<keyword evidence="7 16" id="KW-0418">Kinase</keyword>
<dbReference type="PROSITE" id="PS50011">
    <property type="entry name" value="PROTEIN_KINASE_DOM"/>
    <property type="match status" value="1"/>
</dbReference>
<feature type="region of interest" description="Disordered" evidence="13">
    <location>
        <begin position="681"/>
        <end position="704"/>
    </location>
</feature>
<organism evidence="15 16">
    <name type="scientific">Drosophila lebanonensis</name>
    <name type="common">Fruit fly</name>
    <name type="synonym">Scaptodrosophila lebanonensis</name>
    <dbReference type="NCBI Taxonomy" id="7225"/>
    <lineage>
        <taxon>Eukaryota</taxon>
        <taxon>Metazoa</taxon>
        <taxon>Ecdysozoa</taxon>
        <taxon>Arthropoda</taxon>
        <taxon>Hexapoda</taxon>
        <taxon>Insecta</taxon>
        <taxon>Pterygota</taxon>
        <taxon>Neoptera</taxon>
        <taxon>Endopterygota</taxon>
        <taxon>Diptera</taxon>
        <taxon>Brachycera</taxon>
        <taxon>Muscomorpha</taxon>
        <taxon>Ephydroidea</taxon>
        <taxon>Drosophilidae</taxon>
        <taxon>Scaptodrosophila</taxon>
    </lineage>
</organism>
<comment type="catalytic activity">
    <reaction evidence="10">
        <text>L-threonyl-[protein] + ATP = O-phospho-L-threonyl-[protein] + ADP + H(+)</text>
        <dbReference type="Rhea" id="RHEA:46608"/>
        <dbReference type="Rhea" id="RHEA-COMP:11060"/>
        <dbReference type="Rhea" id="RHEA-COMP:11605"/>
        <dbReference type="ChEBI" id="CHEBI:15378"/>
        <dbReference type="ChEBI" id="CHEBI:30013"/>
        <dbReference type="ChEBI" id="CHEBI:30616"/>
        <dbReference type="ChEBI" id="CHEBI:61977"/>
        <dbReference type="ChEBI" id="CHEBI:456216"/>
        <dbReference type="EC" id="2.7.12.1"/>
    </reaction>
</comment>
<dbReference type="PROSITE" id="PS00107">
    <property type="entry name" value="PROTEIN_KINASE_ATP"/>
    <property type="match status" value="1"/>
</dbReference>
<dbReference type="Pfam" id="PF00069">
    <property type="entry name" value="Pkinase"/>
    <property type="match status" value="1"/>
</dbReference>
<evidence type="ECO:0000256" key="10">
    <source>
        <dbReference type="ARBA" id="ARBA00049308"/>
    </source>
</evidence>
<dbReference type="Gene3D" id="3.30.10.30">
    <property type="entry name" value="DYRK"/>
    <property type="match status" value="1"/>
</dbReference>
<feature type="domain" description="Protein kinase" evidence="14">
    <location>
        <begin position="879"/>
        <end position="1192"/>
    </location>
</feature>
<evidence type="ECO:0000256" key="2">
    <source>
        <dbReference type="ARBA" id="ARBA00013203"/>
    </source>
</evidence>
<dbReference type="GO" id="GO:0004674">
    <property type="term" value="F:protein serine/threonine kinase activity"/>
    <property type="evidence" value="ECO:0007669"/>
    <property type="project" value="UniProtKB-KW"/>
</dbReference>
<dbReference type="RefSeq" id="XP_030379427.1">
    <property type="nucleotide sequence ID" value="XM_030523567.1"/>
</dbReference>
<evidence type="ECO:0000313" key="15">
    <source>
        <dbReference type="Proteomes" id="UP000504634"/>
    </source>
</evidence>
<dbReference type="PANTHER" id="PTHR24058">
    <property type="entry name" value="DUAL SPECIFICITY PROTEIN KINASE"/>
    <property type="match status" value="1"/>
</dbReference>
<feature type="binding site" evidence="12">
    <location>
        <position position="908"/>
    </location>
    <ligand>
        <name>ATP</name>
        <dbReference type="ChEBI" id="CHEBI:30616"/>
    </ligand>
</feature>
<keyword evidence="4" id="KW-0597">Phosphoprotein</keyword>
<dbReference type="InterPro" id="IPR017441">
    <property type="entry name" value="Protein_kinase_ATP_BS"/>
</dbReference>
<feature type="compositionally biased region" description="Low complexity" evidence="13">
    <location>
        <begin position="384"/>
        <end position="399"/>
    </location>
</feature>
<evidence type="ECO:0000256" key="4">
    <source>
        <dbReference type="ARBA" id="ARBA00022553"/>
    </source>
</evidence>
<evidence type="ECO:0000256" key="3">
    <source>
        <dbReference type="ARBA" id="ARBA00022527"/>
    </source>
</evidence>
<dbReference type="Proteomes" id="UP000504634">
    <property type="component" value="Unplaced"/>
</dbReference>
<feature type="region of interest" description="Disordered" evidence="13">
    <location>
        <begin position="1"/>
        <end position="36"/>
    </location>
</feature>
<evidence type="ECO:0000256" key="12">
    <source>
        <dbReference type="PROSITE-ProRule" id="PRU10141"/>
    </source>
</evidence>
<keyword evidence="8 12" id="KW-0067">ATP-binding</keyword>
<dbReference type="InterPro" id="IPR042521">
    <property type="entry name" value="DYRK"/>
</dbReference>
<evidence type="ECO:0000259" key="14">
    <source>
        <dbReference type="PROSITE" id="PS50011"/>
    </source>
</evidence>
<dbReference type="GO" id="GO:0004712">
    <property type="term" value="F:protein serine/threonine/tyrosine kinase activity"/>
    <property type="evidence" value="ECO:0007669"/>
    <property type="project" value="UniProtKB-EC"/>
</dbReference>
<reference evidence="16" key="1">
    <citation type="submission" date="2025-08" db="UniProtKB">
        <authorList>
            <consortium name="RefSeq"/>
        </authorList>
    </citation>
    <scope>IDENTIFICATION</scope>
    <source>
        <strain evidence="16">11010-0011.00</strain>
        <tissue evidence="16">Whole body</tissue>
    </source>
</reference>
<keyword evidence="5" id="KW-0808">Transferase</keyword>
<feature type="region of interest" description="Disordered" evidence="13">
    <location>
        <begin position="1192"/>
        <end position="1265"/>
    </location>
</feature>
<evidence type="ECO:0000256" key="1">
    <source>
        <dbReference type="ARBA" id="ARBA00008867"/>
    </source>
</evidence>
<keyword evidence="15" id="KW-1185">Reference proteome</keyword>
<comment type="similarity">
    <text evidence="1">Belongs to the protein kinase superfamily. CMGC Ser/Thr protein kinase family. MNB/DYRK subfamily.</text>
</comment>
<proteinExistence type="inferred from homology"/>
<feature type="compositionally biased region" description="Polar residues" evidence="13">
    <location>
        <begin position="687"/>
        <end position="697"/>
    </location>
</feature>
<name>A0A6J2TX11_DROLE</name>
<dbReference type="PROSITE" id="PS00108">
    <property type="entry name" value="PROTEIN_KINASE_ST"/>
    <property type="match status" value="1"/>
</dbReference>